<dbReference type="PANTHER" id="PTHR36766:SF40">
    <property type="entry name" value="DISEASE RESISTANCE PROTEIN RGA3"/>
    <property type="match status" value="1"/>
</dbReference>
<dbReference type="AlphaFoldDB" id="A0A5C7II14"/>
<dbReference type="GO" id="GO:0006952">
    <property type="term" value="P:defense response"/>
    <property type="evidence" value="ECO:0007669"/>
    <property type="project" value="UniProtKB-KW"/>
</dbReference>
<evidence type="ECO:0000313" key="3">
    <source>
        <dbReference type="Proteomes" id="UP000323000"/>
    </source>
</evidence>
<dbReference type="Gene3D" id="3.80.10.10">
    <property type="entry name" value="Ribonuclease Inhibitor"/>
    <property type="match status" value="3"/>
</dbReference>
<evidence type="ECO:0000313" key="2">
    <source>
        <dbReference type="EMBL" id="TXG68758.1"/>
    </source>
</evidence>
<reference evidence="3" key="1">
    <citation type="journal article" date="2019" name="Gigascience">
        <title>De novo genome assembly of the endangered Acer yangbiense, a plant species with extremely small populations endemic to Yunnan Province, China.</title>
        <authorList>
            <person name="Yang J."/>
            <person name="Wariss H.M."/>
            <person name="Tao L."/>
            <person name="Zhang R."/>
            <person name="Yun Q."/>
            <person name="Hollingsworth P."/>
            <person name="Dao Z."/>
            <person name="Luo G."/>
            <person name="Guo H."/>
            <person name="Ma Y."/>
            <person name="Sun W."/>
        </authorList>
    </citation>
    <scope>NUCLEOTIDE SEQUENCE [LARGE SCALE GENOMIC DNA]</scope>
    <source>
        <strain evidence="3">cv. Malutang</strain>
    </source>
</reference>
<organism evidence="2 3">
    <name type="scientific">Acer yangbiense</name>
    <dbReference type="NCBI Taxonomy" id="1000413"/>
    <lineage>
        <taxon>Eukaryota</taxon>
        <taxon>Viridiplantae</taxon>
        <taxon>Streptophyta</taxon>
        <taxon>Embryophyta</taxon>
        <taxon>Tracheophyta</taxon>
        <taxon>Spermatophyta</taxon>
        <taxon>Magnoliopsida</taxon>
        <taxon>eudicotyledons</taxon>
        <taxon>Gunneridae</taxon>
        <taxon>Pentapetalae</taxon>
        <taxon>rosids</taxon>
        <taxon>malvids</taxon>
        <taxon>Sapindales</taxon>
        <taxon>Sapindaceae</taxon>
        <taxon>Hippocastanoideae</taxon>
        <taxon>Acereae</taxon>
        <taxon>Acer</taxon>
    </lineage>
</organism>
<keyword evidence="3" id="KW-1185">Reference proteome</keyword>
<dbReference type="OrthoDB" id="544129at2759"/>
<name>A0A5C7II14_9ROSI</name>
<proteinExistence type="predicted"/>
<dbReference type="SUPFAM" id="SSF52058">
    <property type="entry name" value="L domain-like"/>
    <property type="match status" value="1"/>
</dbReference>
<evidence type="ECO:0000256" key="1">
    <source>
        <dbReference type="ARBA" id="ARBA00022821"/>
    </source>
</evidence>
<gene>
    <name evidence="2" type="ORF">EZV62_003693</name>
</gene>
<dbReference type="InterPro" id="IPR032675">
    <property type="entry name" value="LRR_dom_sf"/>
</dbReference>
<comment type="caution">
    <text evidence="2">The sequence shown here is derived from an EMBL/GenBank/DDBJ whole genome shotgun (WGS) entry which is preliminary data.</text>
</comment>
<accession>A0A5C7II14</accession>
<dbReference type="PANTHER" id="PTHR36766">
    <property type="entry name" value="PLANT BROAD-SPECTRUM MILDEW RESISTANCE PROTEIN RPW8"/>
    <property type="match status" value="1"/>
</dbReference>
<dbReference type="EMBL" id="VAHF01000002">
    <property type="protein sequence ID" value="TXG68758.1"/>
    <property type="molecule type" value="Genomic_DNA"/>
</dbReference>
<protein>
    <submittedName>
        <fullName evidence="2">Uncharacterized protein</fullName>
    </submittedName>
</protein>
<sequence>MENCKTLTTSLLEGIRQKNEHLETLEIRGCHSLTFIFRGQLPPSLKKLSIGSCVKLRCLLDDNETSTYSSSSINVNSHSSHLVELEISRCPSLTCLPLPDQLSATLTSLEIRDCSNLMTLWLPVALKCLYIEECQKLTTLLPRDQLPETLETLHIRECGKLESIVERFHNNTALNQIQISRCSNLKSIPDDLYTLSGLHEIEILNCQDLVSFPKGGFPNSILHVSITNCEKLKALPSQIHTLSSLRSLIISKCPSLSYPEEGFPANLLYLKISSPNLYKPLTNLGFHNLTSLIALNIHELADAESFHEEEMEMTLPHTLTWLSIENFPKLKCLSCKSLENLTSLETLAFINCPELTSLPNLTSSLLRLYIEGCPLLNEACKRDKGKEWYKIADIPRVEIDRKFIYDP</sequence>
<dbReference type="Proteomes" id="UP000323000">
    <property type="component" value="Chromosome 2"/>
</dbReference>
<keyword evidence="1" id="KW-0611">Plant defense</keyword>